<name>A0AAV8CKB0_9POAL</name>
<organism evidence="3 4">
    <name type="scientific">Rhynchospora pubera</name>
    <dbReference type="NCBI Taxonomy" id="906938"/>
    <lineage>
        <taxon>Eukaryota</taxon>
        <taxon>Viridiplantae</taxon>
        <taxon>Streptophyta</taxon>
        <taxon>Embryophyta</taxon>
        <taxon>Tracheophyta</taxon>
        <taxon>Spermatophyta</taxon>
        <taxon>Magnoliopsida</taxon>
        <taxon>Liliopsida</taxon>
        <taxon>Poales</taxon>
        <taxon>Cyperaceae</taxon>
        <taxon>Cyperoideae</taxon>
        <taxon>Rhynchosporeae</taxon>
        <taxon>Rhynchospora</taxon>
    </lineage>
</organism>
<dbReference type="Pfam" id="PF03078">
    <property type="entry name" value="ATHILA"/>
    <property type="match status" value="1"/>
</dbReference>
<dbReference type="Proteomes" id="UP001140206">
    <property type="component" value="Chromosome 5"/>
</dbReference>
<dbReference type="AlphaFoldDB" id="A0AAV8CKB0"/>
<keyword evidence="4" id="KW-1185">Reference proteome</keyword>
<evidence type="ECO:0000256" key="1">
    <source>
        <dbReference type="SAM" id="MobiDB-lite"/>
    </source>
</evidence>
<dbReference type="EMBL" id="JAMFTS010000005">
    <property type="protein sequence ID" value="KAJ4756217.1"/>
    <property type="molecule type" value="Genomic_DNA"/>
</dbReference>
<protein>
    <recommendedName>
        <fullName evidence="2">Arabidopsis retrotransposon Orf1 C-terminal domain-containing protein</fullName>
    </recommendedName>
</protein>
<evidence type="ECO:0000313" key="4">
    <source>
        <dbReference type="Proteomes" id="UP001140206"/>
    </source>
</evidence>
<dbReference type="InterPro" id="IPR004312">
    <property type="entry name" value="ATHILA_Orf1_C"/>
</dbReference>
<proteinExistence type="predicted"/>
<gene>
    <name evidence="3" type="ORF">LUZ62_090622</name>
</gene>
<feature type="compositionally biased region" description="Low complexity" evidence="1">
    <location>
        <begin position="26"/>
        <end position="45"/>
    </location>
</feature>
<comment type="caution">
    <text evidence="3">The sequence shown here is derived from an EMBL/GenBank/DDBJ whole genome shotgun (WGS) entry which is preliminary data.</text>
</comment>
<sequence length="313" mass="34979">MAKRLRSAVTGASSSRKRAHDPTPSPSSSETSQSATRSASQSGSEYMEEEEDVVGPIIADSQKMADAIAYFSSKRIENTRAVDLDILEKIGILEPFLAISEKGGIMRKFWDIKRPAYKRLTVEFLSSLTVQEEDEVFVMRYRLLDTDYETDALELCEYMGFTPGGEYKGKYSSNLWGQISGDTGKAGEQPKGKSIQHPVIRIMQRALSNTLFARGESSSKIRKEEFMVLTRMLYGVANYPKLDLGVMMMKYWEGIAKLRRKGEGQVTIGGYVTYLAEMNGIPLARLEDLTECTAVRYGCLTVSLSCKHHATRP</sequence>
<feature type="region of interest" description="Disordered" evidence="1">
    <location>
        <begin position="1"/>
        <end position="51"/>
    </location>
</feature>
<feature type="domain" description="Arabidopsis retrotransposon Orf1 C-terminal" evidence="2">
    <location>
        <begin position="65"/>
        <end position="286"/>
    </location>
</feature>
<evidence type="ECO:0000313" key="3">
    <source>
        <dbReference type="EMBL" id="KAJ4756217.1"/>
    </source>
</evidence>
<evidence type="ECO:0000259" key="2">
    <source>
        <dbReference type="Pfam" id="PF03078"/>
    </source>
</evidence>
<reference evidence="3" key="1">
    <citation type="submission" date="2022-08" db="EMBL/GenBank/DDBJ databases">
        <authorList>
            <person name="Marques A."/>
        </authorList>
    </citation>
    <scope>NUCLEOTIDE SEQUENCE</scope>
    <source>
        <strain evidence="3">RhyPub2mFocal</strain>
        <tissue evidence="3">Leaves</tissue>
    </source>
</reference>
<accession>A0AAV8CKB0</accession>